<name>A0A151WTV9_9HYME</name>
<evidence type="ECO:0000256" key="1">
    <source>
        <dbReference type="SAM" id="MobiDB-lite"/>
    </source>
</evidence>
<evidence type="ECO:0000313" key="3">
    <source>
        <dbReference type="Proteomes" id="UP000075809"/>
    </source>
</evidence>
<keyword evidence="3" id="KW-1185">Reference proteome</keyword>
<proteinExistence type="predicted"/>
<evidence type="ECO:0000313" key="2">
    <source>
        <dbReference type="EMBL" id="KYQ51181.1"/>
    </source>
</evidence>
<organism evidence="2 3">
    <name type="scientific">Mycetomoellerius zeteki</name>
    <dbReference type="NCBI Taxonomy" id="64791"/>
    <lineage>
        <taxon>Eukaryota</taxon>
        <taxon>Metazoa</taxon>
        <taxon>Ecdysozoa</taxon>
        <taxon>Arthropoda</taxon>
        <taxon>Hexapoda</taxon>
        <taxon>Insecta</taxon>
        <taxon>Pterygota</taxon>
        <taxon>Neoptera</taxon>
        <taxon>Endopterygota</taxon>
        <taxon>Hymenoptera</taxon>
        <taxon>Apocrita</taxon>
        <taxon>Aculeata</taxon>
        <taxon>Formicoidea</taxon>
        <taxon>Formicidae</taxon>
        <taxon>Myrmicinae</taxon>
        <taxon>Mycetomoellerius</taxon>
    </lineage>
</organism>
<dbReference type="AlphaFoldDB" id="A0A151WTV9"/>
<gene>
    <name evidence="2" type="ORF">ALC60_09646</name>
</gene>
<feature type="region of interest" description="Disordered" evidence="1">
    <location>
        <begin position="15"/>
        <end position="51"/>
    </location>
</feature>
<feature type="compositionally biased region" description="Polar residues" evidence="1">
    <location>
        <begin position="18"/>
        <end position="30"/>
    </location>
</feature>
<protein>
    <submittedName>
        <fullName evidence="2">Uncharacterized protein</fullName>
    </submittedName>
</protein>
<dbReference type="Proteomes" id="UP000075809">
    <property type="component" value="Unassembled WGS sequence"/>
</dbReference>
<accession>A0A151WTV9</accession>
<sequence length="116" mass="12280">MPVVCAPVIKFTVAPGPSTGQSSLQNSNLITPAFESGTKDGGEKERANEDVTRGITSSILSLPSANAPSALNYLLAANSTCGMHSTEFRHVTSILMNRNHRSNTTGTESVLMPFNE</sequence>
<reference evidence="2 3" key="1">
    <citation type="submission" date="2015-09" db="EMBL/GenBank/DDBJ databases">
        <title>Trachymyrmex zeteki WGS genome.</title>
        <authorList>
            <person name="Nygaard S."/>
            <person name="Hu H."/>
            <person name="Boomsma J."/>
            <person name="Zhang G."/>
        </authorList>
    </citation>
    <scope>NUCLEOTIDE SEQUENCE [LARGE SCALE GENOMIC DNA]</scope>
    <source>
        <strain evidence="2">Tzet28-1</strain>
        <tissue evidence="2">Whole body</tissue>
    </source>
</reference>
<feature type="compositionally biased region" description="Basic and acidic residues" evidence="1">
    <location>
        <begin position="37"/>
        <end position="51"/>
    </location>
</feature>
<dbReference type="EMBL" id="KQ982753">
    <property type="protein sequence ID" value="KYQ51181.1"/>
    <property type="molecule type" value="Genomic_DNA"/>
</dbReference>